<name>A0ABM9T7A6_THIA3</name>
<evidence type="ECO:0000313" key="2">
    <source>
        <dbReference type="Proteomes" id="UP000078599"/>
    </source>
</evidence>
<comment type="caution">
    <text evidence="1">The sequence shown here is derived from an EMBL/GenBank/DDBJ whole genome shotgun (WGS) entry which is preliminary data.</text>
</comment>
<keyword evidence="2" id="KW-1185">Reference proteome</keyword>
<proteinExistence type="predicted"/>
<reference evidence="1 2" key="1">
    <citation type="submission" date="2015-03" db="EMBL/GenBank/DDBJ databases">
        <authorList>
            <person name="Regsiter A."/>
            <person name="william w."/>
        </authorList>
    </citation>
    <scope>NUCLEOTIDE SEQUENCE [LARGE SCALE GENOMIC DNA]</scope>
    <source>
        <strain evidence="1 2">CB1</strain>
    </source>
</reference>
<evidence type="ECO:0000313" key="1">
    <source>
        <dbReference type="EMBL" id="CQR35584.1"/>
    </source>
</evidence>
<dbReference type="Proteomes" id="UP000078599">
    <property type="component" value="Unassembled WGS sequence"/>
</dbReference>
<protein>
    <submittedName>
        <fullName evidence="1">Uncharacterized protein</fullName>
    </submittedName>
</protein>
<sequence length="193" mass="20483">MVRVPSRMITSSNAVQPSSCTTLSATGSMAKRCPSVRPISAELDRPCWLPIPATQASKPAPSKDPSAIAPAACGRLKPGRRYAPTCMTSSPTPRLNHSAAASVKVKIRSAAGTEALDACAASLEVVCVAMTHFCVLAQKPGRAMRAIARAAHPASLREDDLNQVQRDSLSEAAYCRSPAPPALRRRIATRRRL</sequence>
<organism evidence="1 2">
    <name type="scientific">Thiomonas arsenitoxydans (strain DSM 22701 / CIP 110005 / 3As)</name>
    <dbReference type="NCBI Taxonomy" id="426114"/>
    <lineage>
        <taxon>Bacteria</taxon>
        <taxon>Pseudomonadati</taxon>
        <taxon>Pseudomonadota</taxon>
        <taxon>Betaproteobacteria</taxon>
        <taxon>Burkholderiales</taxon>
        <taxon>Thiomonas</taxon>
    </lineage>
</organism>
<dbReference type="EMBL" id="CTRI01000027">
    <property type="protein sequence ID" value="CQR35584.1"/>
    <property type="molecule type" value="Genomic_DNA"/>
</dbReference>
<accession>A0ABM9T7A6</accession>
<gene>
    <name evidence="1" type="ORF">THICB1_50202</name>
</gene>